<comment type="caution">
    <text evidence="2">The sequence shown here is derived from an EMBL/GenBank/DDBJ whole genome shotgun (WGS) entry which is preliminary data.</text>
</comment>
<gene>
    <name evidence="2" type="ORF">Cob_v005603</name>
</gene>
<name>A0A484FST1_COLOR</name>
<feature type="region of interest" description="Disordered" evidence="1">
    <location>
        <begin position="72"/>
        <end position="94"/>
    </location>
</feature>
<evidence type="ECO:0000256" key="1">
    <source>
        <dbReference type="SAM" id="MobiDB-lite"/>
    </source>
</evidence>
<protein>
    <submittedName>
        <fullName evidence="2">Uncharacterized protein</fullName>
    </submittedName>
</protein>
<sequence length="94" mass="10227">MAPTYLRYTFAQVTTDTFTGSEQKEAALNLVRPGARCTLYSLLGLCSSTTSTETAAREFMPSRESTIIACGDRDSHPSFQAPPEFGLPLPHQPS</sequence>
<reference evidence="3" key="1">
    <citation type="journal article" date="2013" name="New Phytol.">
        <title>Comparative genomic and transcriptomic analyses reveal the hemibiotrophic stage shift of Colletotrichum fungi.</title>
        <authorList>
            <person name="Gan P."/>
            <person name="Ikeda K."/>
            <person name="Irieda H."/>
            <person name="Narusaka M."/>
            <person name="O'Connell R.J."/>
            <person name="Narusaka Y."/>
            <person name="Takano Y."/>
            <person name="Kubo Y."/>
            <person name="Shirasu K."/>
        </authorList>
    </citation>
    <scope>NUCLEOTIDE SEQUENCE [LARGE SCALE GENOMIC DNA]</scope>
    <source>
        <strain evidence="3">104-T / ATCC 96160 / CBS 514.97 / LARS 414 / MAFF 240422</strain>
    </source>
</reference>
<proteinExistence type="predicted"/>
<evidence type="ECO:0000313" key="3">
    <source>
        <dbReference type="Proteomes" id="UP000014480"/>
    </source>
</evidence>
<dbReference type="AlphaFoldDB" id="A0A484FST1"/>
<dbReference type="Proteomes" id="UP000014480">
    <property type="component" value="Unassembled WGS sequence"/>
</dbReference>
<reference evidence="3" key="2">
    <citation type="journal article" date="2019" name="Mol. Plant Microbe Interact.">
        <title>Genome sequence resources for four phytopathogenic fungi from the Colletotrichum orbiculare species complex.</title>
        <authorList>
            <person name="Gan P."/>
            <person name="Tsushima A."/>
            <person name="Narusaka M."/>
            <person name="Narusaka Y."/>
            <person name="Takano Y."/>
            <person name="Kubo Y."/>
            <person name="Shirasu K."/>
        </authorList>
    </citation>
    <scope>GENOME REANNOTATION</scope>
    <source>
        <strain evidence="3">104-T / ATCC 96160 / CBS 514.97 / LARS 414 / MAFF 240422</strain>
    </source>
</reference>
<accession>A0A484FST1</accession>
<evidence type="ECO:0000313" key="2">
    <source>
        <dbReference type="EMBL" id="TDZ21529.1"/>
    </source>
</evidence>
<keyword evidence="3" id="KW-1185">Reference proteome</keyword>
<dbReference type="EMBL" id="AMCV02000014">
    <property type="protein sequence ID" value="TDZ21529.1"/>
    <property type="molecule type" value="Genomic_DNA"/>
</dbReference>
<organism evidence="2 3">
    <name type="scientific">Colletotrichum orbiculare (strain 104-T / ATCC 96160 / CBS 514.97 / LARS 414 / MAFF 240422)</name>
    <name type="common">Cucumber anthracnose fungus</name>
    <name type="synonym">Colletotrichum lagenarium</name>
    <dbReference type="NCBI Taxonomy" id="1213857"/>
    <lineage>
        <taxon>Eukaryota</taxon>
        <taxon>Fungi</taxon>
        <taxon>Dikarya</taxon>
        <taxon>Ascomycota</taxon>
        <taxon>Pezizomycotina</taxon>
        <taxon>Sordariomycetes</taxon>
        <taxon>Hypocreomycetidae</taxon>
        <taxon>Glomerellales</taxon>
        <taxon>Glomerellaceae</taxon>
        <taxon>Colletotrichum</taxon>
        <taxon>Colletotrichum orbiculare species complex</taxon>
    </lineage>
</organism>